<feature type="region of interest" description="Disordered" evidence="1">
    <location>
        <begin position="334"/>
        <end position="359"/>
    </location>
</feature>
<dbReference type="Pfam" id="PF19077">
    <property type="entry name" value="Big_13"/>
    <property type="match status" value="1"/>
</dbReference>
<reference evidence="3 4" key="1">
    <citation type="journal article" date="2015" name="Nature">
        <title>rRNA introns, odd ribosomes, and small enigmatic genomes across a large radiation of phyla.</title>
        <authorList>
            <person name="Brown C.T."/>
            <person name="Hug L.A."/>
            <person name="Thomas B.C."/>
            <person name="Sharon I."/>
            <person name="Castelle C.J."/>
            <person name="Singh A."/>
            <person name="Wilkins M.J."/>
            <person name="Williams K.H."/>
            <person name="Banfield J.F."/>
        </authorList>
    </citation>
    <scope>NUCLEOTIDE SEQUENCE [LARGE SCALE GENOMIC DNA]</scope>
</reference>
<accession>A0A0G1HAT8</accession>
<organism evidence="3 4">
    <name type="scientific">Candidatus Wolfebacteria bacterium GW2011_GWE2_44_13</name>
    <dbReference type="NCBI Taxonomy" id="1619017"/>
    <lineage>
        <taxon>Bacteria</taxon>
        <taxon>Candidatus Wolfeibacteriota</taxon>
    </lineage>
</organism>
<name>A0A0G1HAT8_9BACT</name>
<dbReference type="Gene3D" id="2.60.40.10">
    <property type="entry name" value="Immunoglobulins"/>
    <property type="match status" value="1"/>
</dbReference>
<dbReference type="AlphaFoldDB" id="A0A0G1HAT8"/>
<proteinExistence type="predicted"/>
<evidence type="ECO:0000256" key="1">
    <source>
        <dbReference type="SAM" id="MobiDB-lite"/>
    </source>
</evidence>
<dbReference type="EMBL" id="LCHW01000001">
    <property type="protein sequence ID" value="KKT43910.1"/>
    <property type="molecule type" value="Genomic_DNA"/>
</dbReference>
<evidence type="ECO:0000259" key="2">
    <source>
        <dbReference type="Pfam" id="PF19077"/>
    </source>
</evidence>
<evidence type="ECO:0000313" key="4">
    <source>
        <dbReference type="Proteomes" id="UP000034051"/>
    </source>
</evidence>
<protein>
    <recommendedName>
        <fullName evidence="2">Bacterial Ig-like domain-containing protein</fullName>
    </recommendedName>
</protein>
<dbReference type="PATRIC" id="fig|1619017.3.peg.517"/>
<comment type="caution">
    <text evidence="3">The sequence shown here is derived from an EMBL/GenBank/DDBJ whole genome shotgun (WGS) entry which is preliminary data.</text>
</comment>
<feature type="domain" description="Bacterial Ig-like" evidence="2">
    <location>
        <begin position="472"/>
        <end position="538"/>
    </location>
</feature>
<sequence length="607" mass="65948">MKNYLLGFLGVMAIGLTFALLGVGGASNMFAAMLVINDLPAATTTAPVVVDVPASSTPNIDPVGPATVQTEPDPVVVRVAVLNNLVANQQLTGMHMLGVSVNDNPEGVTFSIRNIGTTIERRVLAECASTQAIKTECRKEFDTREVGNGKYSIIAQATYTDGAIIRSNEILVYINNINQVFTFSSLPNPVRGEIIIRGRIEQASTVEFMHVPTGGAQPIRIGNAVFVSGTSFGEWAYQWDTKQVPDGSYTIIAKVKNAYNNGEPYKAGETTIKIVNTVEQPVVPVDPTASSSEDTLEEVLLEMTAPQEAPAKNASTTTVAGRFETQIELLKKKQEEEKKREEIKQEEKRREEKREEKREEVPLLQTITPPIVQRIQSISTGLQGGGSVTTTREIEVLKKELWGDVNPTSPEVRAKTQYQSAKTFGTTVNASVLQVENIALSTTTAEVIVPIVTTTAEGKAVTVNEKRTVVKEKLRLAGKALPDIYVTIYVYSEVPTIAVVKTDRNGNWVYELDNKLADGDHEAYVTINDKTGKVVAKSARFGFVKTAEAVTVEDFGALGRAEASTEDPVQAAKRQYSLIAFLLIGVGLLAGVFLMLRAPKGQKQDFI</sequence>
<dbReference type="InterPro" id="IPR044016">
    <property type="entry name" value="Big_13"/>
</dbReference>
<gene>
    <name evidence="3" type="ORF">UW32_C0001G0502</name>
</gene>
<dbReference type="Proteomes" id="UP000034051">
    <property type="component" value="Unassembled WGS sequence"/>
</dbReference>
<evidence type="ECO:0000313" key="3">
    <source>
        <dbReference type="EMBL" id="KKT43910.1"/>
    </source>
</evidence>
<dbReference type="InterPro" id="IPR013783">
    <property type="entry name" value="Ig-like_fold"/>
</dbReference>